<dbReference type="EMBL" id="FQXD01000017">
    <property type="protein sequence ID" value="SHH88026.1"/>
    <property type="molecule type" value="Genomic_DNA"/>
</dbReference>
<keyword evidence="3" id="KW-1185">Reference proteome</keyword>
<dbReference type="RefSeq" id="WP_073011944.1">
    <property type="nucleotide sequence ID" value="NZ_FQXD01000017.1"/>
</dbReference>
<proteinExistence type="predicted"/>
<evidence type="ECO:0000313" key="2">
    <source>
        <dbReference type="EMBL" id="SHH88026.1"/>
    </source>
</evidence>
<accession>A0A1M5WKE8</accession>
<sequence length="302" mass="34149">MSIDYKIVNSLKQYERLLQITNSEERKDFFRYMMMLPLEKMWKLINVPIKAKKENGYDVLMATKMLGYADISDDKTIKEALTILKGINAYAVAENTIKTCIDKAVHAGLKINAKEIKLGLYISDPEKLKLSNGYTGFGGIPGFITVNIYPNHYNLPRIPAVIAHEFHHNIRFSYFDWDYGNVTVADYLVIEGLAESFARELYGAEQLGPWVTSMNKEEVEYSTNVIREALELKGFAEVSSYMFGDEIAAQEGYQPVGLPFCAGYAVGYKAVQAYMKKYNKTIYEATLASTDDIINGCELFAT</sequence>
<dbReference type="Pfam" id="PF10026">
    <property type="entry name" value="DUF2268"/>
    <property type="match status" value="1"/>
</dbReference>
<gene>
    <name evidence="2" type="ORF">SAMN05421807_1178</name>
</gene>
<dbReference type="InterPro" id="IPR018728">
    <property type="entry name" value="DUF2268"/>
</dbReference>
<protein>
    <submittedName>
        <fullName evidence="2">Uncharacterized protein YjaZ</fullName>
    </submittedName>
</protein>
<dbReference type="OrthoDB" id="148961at2"/>
<organism evidence="2 3">
    <name type="scientific">Virgibacillus chiguensis</name>
    <dbReference type="NCBI Taxonomy" id="411959"/>
    <lineage>
        <taxon>Bacteria</taxon>
        <taxon>Bacillati</taxon>
        <taxon>Bacillota</taxon>
        <taxon>Bacilli</taxon>
        <taxon>Bacillales</taxon>
        <taxon>Bacillaceae</taxon>
        <taxon>Virgibacillus</taxon>
    </lineage>
</organism>
<dbReference type="AlphaFoldDB" id="A0A1M5WKE8"/>
<dbReference type="Proteomes" id="UP000184079">
    <property type="component" value="Unassembled WGS sequence"/>
</dbReference>
<evidence type="ECO:0000313" key="3">
    <source>
        <dbReference type="Proteomes" id="UP000184079"/>
    </source>
</evidence>
<evidence type="ECO:0000259" key="1">
    <source>
        <dbReference type="Pfam" id="PF10026"/>
    </source>
</evidence>
<feature type="domain" description="DUF2268" evidence="1">
    <location>
        <begin position="95"/>
        <end position="294"/>
    </location>
</feature>
<name>A0A1M5WKE8_9BACI</name>
<reference evidence="3" key="1">
    <citation type="submission" date="2016-11" db="EMBL/GenBank/DDBJ databases">
        <authorList>
            <person name="Varghese N."/>
            <person name="Submissions S."/>
        </authorList>
    </citation>
    <scope>NUCLEOTIDE SEQUENCE [LARGE SCALE GENOMIC DNA]</scope>
    <source>
        <strain evidence="3">CGMCC 1.6496</strain>
    </source>
</reference>